<reference evidence="3 4" key="1">
    <citation type="submission" date="2020-08" db="EMBL/GenBank/DDBJ databases">
        <title>Description of novel Flavobacterium F-400 isolate.</title>
        <authorList>
            <person name="Saticioglu I."/>
            <person name="Duman M."/>
            <person name="Altun S."/>
        </authorList>
    </citation>
    <scope>NUCLEOTIDE SEQUENCE [LARGE SCALE GENOMIC DNA]</scope>
    <source>
        <strain evidence="3 4">F-400</strain>
    </source>
</reference>
<dbReference type="Pfam" id="PF01757">
    <property type="entry name" value="Acyl_transf_3"/>
    <property type="match status" value="1"/>
</dbReference>
<keyword evidence="1" id="KW-0472">Membrane</keyword>
<accession>A0ABR7JID1</accession>
<dbReference type="RefSeq" id="WP_166138272.1">
    <property type="nucleotide sequence ID" value="NZ_JAAOBY010000008.1"/>
</dbReference>
<keyword evidence="3" id="KW-0808">Transferase</keyword>
<keyword evidence="1" id="KW-0812">Transmembrane</keyword>
<keyword evidence="3" id="KW-0012">Acyltransferase</keyword>
<organism evidence="3 4">
    <name type="scientific">Flavobacterium turcicum</name>
    <dbReference type="NCBI Taxonomy" id="2764718"/>
    <lineage>
        <taxon>Bacteria</taxon>
        <taxon>Pseudomonadati</taxon>
        <taxon>Bacteroidota</taxon>
        <taxon>Flavobacteriia</taxon>
        <taxon>Flavobacteriales</taxon>
        <taxon>Flavobacteriaceae</taxon>
        <taxon>Flavobacterium</taxon>
    </lineage>
</organism>
<sequence length="347" mass="40053">MEISVQKSNQLKAVAVLMMLFLHLFNRPFKGLFQPLLFIGTQSLSYYISLFCDACVPIFCFLSGYGLYFKFVKNTNAIYKQENSDRIKKLYINYWIILLLFAVLLGWLMNADGLPGDLTKFVLNVTAIDTSYNSAWWFFFTYLLLVASSAYLFYIIDRFPLLFLSATLLIIYVIGFYYRVYQPGAFDNFVLNWFQRQLSLYATSLLSFCSGAMALKYKWNTKMSFFFATLKFKNALILVAIAVLIVIHGVIPNFIVAPFLAIPFIFLFCQLNLSKNVAQIFDYVAPHATNMWLVHMFFYVVYFESFIYSATYVLPIFFVLVSCSLFSSIIVNLLNNAILKKTNLSSL</sequence>
<evidence type="ECO:0000313" key="4">
    <source>
        <dbReference type="Proteomes" id="UP000621670"/>
    </source>
</evidence>
<keyword evidence="1" id="KW-1133">Transmembrane helix</keyword>
<keyword evidence="4" id="KW-1185">Reference proteome</keyword>
<proteinExistence type="predicted"/>
<dbReference type="GO" id="GO:0016746">
    <property type="term" value="F:acyltransferase activity"/>
    <property type="evidence" value="ECO:0007669"/>
    <property type="project" value="UniProtKB-KW"/>
</dbReference>
<feature type="transmembrane region" description="Helical" evidence="1">
    <location>
        <begin position="235"/>
        <end position="251"/>
    </location>
</feature>
<feature type="transmembrane region" description="Helical" evidence="1">
    <location>
        <begin position="9"/>
        <end position="26"/>
    </location>
</feature>
<dbReference type="EMBL" id="JACRUM010000007">
    <property type="protein sequence ID" value="MBC5864222.1"/>
    <property type="molecule type" value="Genomic_DNA"/>
</dbReference>
<dbReference type="Proteomes" id="UP000621670">
    <property type="component" value="Unassembled WGS sequence"/>
</dbReference>
<gene>
    <name evidence="3" type="ORF">H8R26_12390</name>
</gene>
<comment type="caution">
    <text evidence="3">The sequence shown here is derived from an EMBL/GenBank/DDBJ whole genome shotgun (WGS) entry which is preliminary data.</text>
</comment>
<feature type="transmembrane region" description="Helical" evidence="1">
    <location>
        <begin position="46"/>
        <end position="69"/>
    </location>
</feature>
<feature type="transmembrane region" description="Helical" evidence="1">
    <location>
        <begin position="312"/>
        <end position="334"/>
    </location>
</feature>
<name>A0ABR7JID1_9FLAO</name>
<feature type="transmembrane region" description="Helical" evidence="1">
    <location>
        <begin position="280"/>
        <end position="300"/>
    </location>
</feature>
<feature type="transmembrane region" description="Helical" evidence="1">
    <location>
        <begin position="161"/>
        <end position="178"/>
    </location>
</feature>
<protein>
    <submittedName>
        <fullName evidence="3">Acyltransferase family protein</fullName>
    </submittedName>
</protein>
<feature type="domain" description="Acyltransferase 3" evidence="2">
    <location>
        <begin position="9"/>
        <end position="330"/>
    </location>
</feature>
<feature type="transmembrane region" description="Helical" evidence="1">
    <location>
        <begin position="198"/>
        <end position="215"/>
    </location>
</feature>
<feature type="transmembrane region" description="Helical" evidence="1">
    <location>
        <begin position="135"/>
        <end position="154"/>
    </location>
</feature>
<feature type="transmembrane region" description="Helical" evidence="1">
    <location>
        <begin position="90"/>
        <end position="109"/>
    </location>
</feature>
<dbReference type="InterPro" id="IPR002656">
    <property type="entry name" value="Acyl_transf_3_dom"/>
</dbReference>
<evidence type="ECO:0000259" key="2">
    <source>
        <dbReference type="Pfam" id="PF01757"/>
    </source>
</evidence>
<evidence type="ECO:0000256" key="1">
    <source>
        <dbReference type="SAM" id="Phobius"/>
    </source>
</evidence>
<evidence type="ECO:0000313" key="3">
    <source>
        <dbReference type="EMBL" id="MBC5864222.1"/>
    </source>
</evidence>